<dbReference type="Proteomes" id="UP000663419">
    <property type="component" value="Chromosome 1"/>
</dbReference>
<proteinExistence type="predicted"/>
<dbReference type="AlphaFoldDB" id="A0A8A1L8G7"/>
<accession>A0A8A1L8G7</accession>
<organism evidence="1 2">
    <name type="scientific">Ajellomyces capsulatus (strain H88)</name>
    <name type="common">Darling's disease fungus</name>
    <name type="synonym">Histoplasma capsulatum</name>
    <dbReference type="NCBI Taxonomy" id="544711"/>
    <lineage>
        <taxon>Eukaryota</taxon>
        <taxon>Fungi</taxon>
        <taxon>Dikarya</taxon>
        <taxon>Ascomycota</taxon>
        <taxon>Pezizomycotina</taxon>
        <taxon>Eurotiomycetes</taxon>
        <taxon>Eurotiomycetidae</taxon>
        <taxon>Onygenales</taxon>
        <taxon>Ajellomycetaceae</taxon>
        <taxon>Histoplasma</taxon>
    </lineage>
</organism>
<dbReference type="EMBL" id="CP069102">
    <property type="protein sequence ID" value="QSS49075.1"/>
    <property type="molecule type" value="Genomic_DNA"/>
</dbReference>
<sequence length="64" mass="6917">MLQRTNGTRPFILSLLLHAPPAHSGSGNFWPIVHAMKTRGHVGCRAQTSALLPTLLSLVSSITR</sequence>
<evidence type="ECO:0000313" key="2">
    <source>
        <dbReference type="Proteomes" id="UP000663419"/>
    </source>
</evidence>
<gene>
    <name evidence="1" type="ORF">I7I53_09335</name>
</gene>
<protein>
    <submittedName>
        <fullName evidence="1">Uncharacterized protein</fullName>
    </submittedName>
</protein>
<name>A0A8A1L8G7_AJEC8</name>
<evidence type="ECO:0000313" key="1">
    <source>
        <dbReference type="EMBL" id="QSS49075.1"/>
    </source>
</evidence>
<reference evidence="1" key="1">
    <citation type="submission" date="2021-01" db="EMBL/GenBank/DDBJ databases">
        <title>Chromosome-level genome assembly of a human fungal pathogen reveals clustering of transcriptionally co-regulated genes.</title>
        <authorList>
            <person name="Voorhies M."/>
            <person name="Cohen S."/>
            <person name="Shea T.P."/>
            <person name="Petrus S."/>
            <person name="Munoz J.F."/>
            <person name="Poplawski S."/>
            <person name="Goldman W.E."/>
            <person name="Michael T."/>
            <person name="Cuomo C.A."/>
            <person name="Sil A."/>
            <person name="Beyhan S."/>
        </authorList>
    </citation>
    <scope>NUCLEOTIDE SEQUENCE</scope>
    <source>
        <strain evidence="1">H88</strain>
    </source>
</reference>
<dbReference type="VEuPathDB" id="FungiDB:I7I53_09335"/>